<sequence>MQVLYLSNRPEVLAVTVESLRTAVAEELEILVITPAPTGIDGVTDLIESELLTAAERREAAAADHSGRNTMLRDLAVRRGPTADRFLLSDDDYRPLGLVPADFWLRSGKLRHYVSHDLARWRRLNTSYDGIQLNTWLALAQWDCPHLGYGAHLPQMIVREHWLEAFDSWAALSQATAAAGHPAGWLVDEWSLPLNWGRGRHPGDYHEAEPHRTLCWPQFPWEWTRDYRAPRYDFENFYPQHYQPGGLFEGLPEVAPANPAAAAATAFEKARRWHELERTMVDLRVPDGLVTPWTGSASKRTALAGLRLAKRFRTWSDLAAAGRDEDVSEDLRHG</sequence>
<dbReference type="EMBL" id="JADJZA010000001">
    <property type="protein sequence ID" value="MBK9295306.1"/>
    <property type="molecule type" value="Genomic_DNA"/>
</dbReference>
<dbReference type="AlphaFoldDB" id="A0A936N905"/>
<dbReference type="Proteomes" id="UP000727993">
    <property type="component" value="Unassembled WGS sequence"/>
</dbReference>
<gene>
    <name evidence="1" type="ORF">IPN02_00195</name>
</gene>
<evidence type="ECO:0000313" key="1">
    <source>
        <dbReference type="EMBL" id="MBK9295306.1"/>
    </source>
</evidence>
<name>A0A936N905_9ACTN</name>
<reference evidence="1 2" key="1">
    <citation type="submission" date="2020-10" db="EMBL/GenBank/DDBJ databases">
        <title>Connecting structure to function with the recovery of over 1000 high-quality activated sludge metagenome-assembled genomes encoding full-length rRNA genes using long-read sequencing.</title>
        <authorList>
            <person name="Singleton C.M."/>
            <person name="Petriglieri F."/>
            <person name="Kristensen J.M."/>
            <person name="Kirkegaard R.H."/>
            <person name="Michaelsen T.Y."/>
            <person name="Andersen M.H."/>
            <person name="Karst S.M."/>
            <person name="Dueholm M.S."/>
            <person name="Nielsen P.H."/>
            <person name="Albertsen M."/>
        </authorList>
    </citation>
    <scope>NUCLEOTIDE SEQUENCE [LARGE SCALE GENOMIC DNA]</scope>
    <source>
        <strain evidence="1">Lyne_18-Q3-R50-59_MAXAC.006</strain>
    </source>
</reference>
<protein>
    <submittedName>
        <fullName evidence="1">Uncharacterized protein</fullName>
    </submittedName>
</protein>
<accession>A0A936N905</accession>
<evidence type="ECO:0000313" key="2">
    <source>
        <dbReference type="Proteomes" id="UP000727993"/>
    </source>
</evidence>
<comment type="caution">
    <text evidence="1">The sequence shown here is derived from an EMBL/GenBank/DDBJ whole genome shotgun (WGS) entry which is preliminary data.</text>
</comment>
<proteinExistence type="predicted"/>
<organism evidence="1 2">
    <name type="scientific">Candidatus Neomicrothrix subdominans</name>
    <dbReference type="NCBI Taxonomy" id="2954438"/>
    <lineage>
        <taxon>Bacteria</taxon>
        <taxon>Bacillati</taxon>
        <taxon>Actinomycetota</taxon>
        <taxon>Acidimicrobiia</taxon>
        <taxon>Acidimicrobiales</taxon>
        <taxon>Microthrixaceae</taxon>
        <taxon>Candidatus Neomicrothrix</taxon>
    </lineage>
</organism>